<dbReference type="PANTHER" id="PTHR33371">
    <property type="entry name" value="INTERMEMBRANE PHOSPHOLIPID TRANSPORT SYSTEM BINDING PROTEIN MLAD-RELATED"/>
    <property type="match status" value="1"/>
</dbReference>
<evidence type="ECO:0000259" key="3">
    <source>
        <dbReference type="Pfam" id="PF02470"/>
    </source>
</evidence>
<dbReference type="GO" id="GO:0005576">
    <property type="term" value="C:extracellular region"/>
    <property type="evidence" value="ECO:0007669"/>
    <property type="project" value="TreeGrafter"/>
</dbReference>
<feature type="domain" description="Mammalian cell entry C-terminal" evidence="4">
    <location>
        <begin position="134"/>
        <end position="316"/>
    </location>
</feature>
<accession>A0A4D4IZT2</accession>
<gene>
    <name evidence="5" type="ORF">GTS_13940</name>
</gene>
<feature type="transmembrane region" description="Helical" evidence="2">
    <location>
        <begin position="24"/>
        <end position="42"/>
    </location>
</feature>
<keyword evidence="6" id="KW-1185">Reference proteome</keyword>
<dbReference type="Pfam" id="PF11887">
    <property type="entry name" value="Mce4_CUP1"/>
    <property type="match status" value="1"/>
</dbReference>
<dbReference type="InterPro" id="IPR052336">
    <property type="entry name" value="MlaD_Phospholipid_Transporter"/>
</dbReference>
<evidence type="ECO:0000313" key="6">
    <source>
        <dbReference type="Proteomes" id="UP000298860"/>
    </source>
</evidence>
<dbReference type="PANTHER" id="PTHR33371:SF18">
    <property type="entry name" value="MCE-FAMILY PROTEIN MCE3C"/>
    <property type="match status" value="1"/>
</dbReference>
<dbReference type="AlphaFoldDB" id="A0A4D4IZT2"/>
<name>A0A4D4IZT2_9PSEU</name>
<dbReference type="InterPro" id="IPR024516">
    <property type="entry name" value="Mce_C"/>
</dbReference>
<organism evidence="5 6">
    <name type="scientific">Gandjariella thermophila</name>
    <dbReference type="NCBI Taxonomy" id="1931992"/>
    <lineage>
        <taxon>Bacteria</taxon>
        <taxon>Bacillati</taxon>
        <taxon>Actinomycetota</taxon>
        <taxon>Actinomycetes</taxon>
        <taxon>Pseudonocardiales</taxon>
        <taxon>Pseudonocardiaceae</taxon>
        <taxon>Gandjariella</taxon>
    </lineage>
</organism>
<dbReference type="InterPro" id="IPR005693">
    <property type="entry name" value="Mce"/>
</dbReference>
<dbReference type="Pfam" id="PF02470">
    <property type="entry name" value="MlaD"/>
    <property type="match status" value="1"/>
</dbReference>
<dbReference type="RefSeq" id="WP_137812917.1">
    <property type="nucleotide sequence ID" value="NZ_BJFL01000004.1"/>
</dbReference>
<dbReference type="NCBIfam" id="TIGR00996">
    <property type="entry name" value="Mtu_fam_mce"/>
    <property type="match status" value="1"/>
</dbReference>
<evidence type="ECO:0000259" key="4">
    <source>
        <dbReference type="Pfam" id="PF11887"/>
    </source>
</evidence>
<evidence type="ECO:0000313" key="5">
    <source>
        <dbReference type="EMBL" id="GDY29761.1"/>
    </source>
</evidence>
<feature type="domain" description="Mce/MlaD" evidence="3">
    <location>
        <begin position="53"/>
        <end position="126"/>
    </location>
</feature>
<proteinExistence type="predicted"/>
<dbReference type="OrthoDB" id="5241191at2"/>
<dbReference type="InterPro" id="IPR003399">
    <property type="entry name" value="Mce/MlaD"/>
</dbReference>
<keyword evidence="2" id="KW-0472">Membrane</keyword>
<keyword evidence="2" id="KW-0812">Transmembrane</keyword>
<keyword evidence="2" id="KW-1133">Transmembrane helix</keyword>
<evidence type="ECO:0000256" key="1">
    <source>
        <dbReference type="SAM" id="MobiDB-lite"/>
    </source>
</evidence>
<feature type="region of interest" description="Disordered" evidence="1">
    <location>
        <begin position="124"/>
        <end position="144"/>
    </location>
</feature>
<dbReference type="Proteomes" id="UP000298860">
    <property type="component" value="Unassembled WGS sequence"/>
</dbReference>
<evidence type="ECO:0000256" key="2">
    <source>
        <dbReference type="SAM" id="Phobius"/>
    </source>
</evidence>
<comment type="caution">
    <text evidence="5">The sequence shown here is derived from an EMBL/GenBank/DDBJ whole genome shotgun (WGS) entry which is preliminary data.</text>
</comment>
<sequence>MAANTIAARVRERARKPLRDRNQAVVGAVTLAVLIIGVILAFNADKLPVIGGGTSYTAMFTESAGIQPDNEVRIAGVKVGKVTGVGLAGNQVRVTFQVKDAWVGDRSTASIEIKTLLGEKYLSVDPEGGRAQDPDTPIPTSRTRAPFDITDALTQLTQTANQIDTRRLAQSFEAISATFKNTPPEMKSALDGLSALSRTISSRDEQLANLLANTNQVSKIVSDRDAQIQKLIADGNLLLAELQQRKQAIDALLTGTQNLATQLRGLVKDNQAQLTPALQKLDQLTAMLQRNQDNLSRGLQQMAPFIRVFNNTIGNGRWFEGYLCGILPPTTNIGQVFQLNPEGCPPPNYATTTGGGR</sequence>
<reference evidence="6" key="1">
    <citation type="submission" date="2019-04" db="EMBL/GenBank/DDBJ databases">
        <title>Draft genome sequence of Pseudonocardiaceae bacterium SL3-2-4.</title>
        <authorList>
            <person name="Ningsih F."/>
            <person name="Yokota A."/>
            <person name="Sakai Y."/>
            <person name="Nanatani K."/>
            <person name="Yabe S."/>
            <person name="Oetari A."/>
            <person name="Sjamsuridzal W."/>
        </authorList>
    </citation>
    <scope>NUCLEOTIDE SEQUENCE [LARGE SCALE GENOMIC DNA]</scope>
    <source>
        <strain evidence="6">SL3-2-4</strain>
    </source>
</reference>
<dbReference type="PRINTS" id="PR01782">
    <property type="entry name" value="MCEVIRFACTOR"/>
</dbReference>
<protein>
    <submittedName>
        <fullName evidence="5">ABC transporter substrate-binding protein</fullName>
    </submittedName>
</protein>
<dbReference type="EMBL" id="BJFL01000004">
    <property type="protein sequence ID" value="GDY29761.1"/>
    <property type="molecule type" value="Genomic_DNA"/>
</dbReference>